<proteinExistence type="predicted"/>
<accession>A0AAD4X618</accession>
<dbReference type="InterPro" id="IPR008930">
    <property type="entry name" value="Terpenoid_cyclase/PrenylTrfase"/>
</dbReference>
<name>A0AAD4X618_9MAGN</name>
<dbReference type="Proteomes" id="UP001202328">
    <property type="component" value="Unassembled WGS sequence"/>
</dbReference>
<feature type="domain" description="Prenyltransferase alpha-alpha toroid" evidence="2">
    <location>
        <begin position="2"/>
        <end position="28"/>
    </location>
</feature>
<comment type="caution">
    <text evidence="3">The sequence shown here is derived from an EMBL/GenBank/DDBJ whole genome shotgun (WGS) entry which is preliminary data.</text>
</comment>
<sequence>MSCKNLDGGFGCTPGGEFHLGQIFCCMGLDGRPDKLLDVCYKERSPSWRSSAQKAASPFISSIPTPAPAPSLASQAAAEATKLLKYHSTVGVQVVIGGVRQLLEQKHLQANPCQVKADGASAADVLRIREYCIADEPQIDIVSNWNTSEYMPKVTQVGNGFSKDNKAQN</sequence>
<evidence type="ECO:0000313" key="3">
    <source>
        <dbReference type="EMBL" id="KAI3851985.1"/>
    </source>
</evidence>
<dbReference type="Pfam" id="PF00432">
    <property type="entry name" value="Prenyltrans"/>
    <property type="match status" value="1"/>
</dbReference>
<keyword evidence="4" id="KW-1185">Reference proteome</keyword>
<dbReference type="AlphaFoldDB" id="A0AAD4X618"/>
<dbReference type="InterPro" id="IPR001330">
    <property type="entry name" value="Prenyltrans"/>
</dbReference>
<dbReference type="GO" id="GO:0003824">
    <property type="term" value="F:catalytic activity"/>
    <property type="evidence" value="ECO:0007669"/>
    <property type="project" value="InterPro"/>
</dbReference>
<organism evidence="3 4">
    <name type="scientific">Papaver atlanticum</name>
    <dbReference type="NCBI Taxonomy" id="357466"/>
    <lineage>
        <taxon>Eukaryota</taxon>
        <taxon>Viridiplantae</taxon>
        <taxon>Streptophyta</taxon>
        <taxon>Embryophyta</taxon>
        <taxon>Tracheophyta</taxon>
        <taxon>Spermatophyta</taxon>
        <taxon>Magnoliopsida</taxon>
        <taxon>Ranunculales</taxon>
        <taxon>Papaveraceae</taxon>
        <taxon>Papaveroideae</taxon>
        <taxon>Papaver</taxon>
    </lineage>
</organism>
<dbReference type="Gene3D" id="1.50.10.20">
    <property type="match status" value="1"/>
</dbReference>
<dbReference type="SUPFAM" id="SSF48239">
    <property type="entry name" value="Terpenoid cyclases/Protein prenyltransferases"/>
    <property type="match status" value="1"/>
</dbReference>
<evidence type="ECO:0000259" key="2">
    <source>
        <dbReference type="Pfam" id="PF00432"/>
    </source>
</evidence>
<reference evidence="3" key="1">
    <citation type="submission" date="2022-04" db="EMBL/GenBank/DDBJ databases">
        <title>A functionally conserved STORR gene fusion in Papaver species that diverged 16.8 million years ago.</title>
        <authorList>
            <person name="Catania T."/>
        </authorList>
    </citation>
    <scope>NUCLEOTIDE SEQUENCE</scope>
    <source>
        <strain evidence="3">S-188037</strain>
    </source>
</reference>
<keyword evidence="1" id="KW-0677">Repeat</keyword>
<protein>
    <recommendedName>
        <fullName evidence="2">Prenyltransferase alpha-alpha toroid domain-containing protein</fullName>
    </recommendedName>
</protein>
<evidence type="ECO:0000256" key="1">
    <source>
        <dbReference type="ARBA" id="ARBA00022737"/>
    </source>
</evidence>
<evidence type="ECO:0000313" key="4">
    <source>
        <dbReference type="Proteomes" id="UP001202328"/>
    </source>
</evidence>
<gene>
    <name evidence="3" type="ORF">MKW98_019984</name>
</gene>
<dbReference type="EMBL" id="JAJJMB010015809">
    <property type="protein sequence ID" value="KAI3851985.1"/>
    <property type="molecule type" value="Genomic_DNA"/>
</dbReference>